<feature type="transmembrane region" description="Helical" evidence="1">
    <location>
        <begin position="6"/>
        <end position="30"/>
    </location>
</feature>
<feature type="transmembrane region" description="Helical" evidence="1">
    <location>
        <begin position="42"/>
        <end position="69"/>
    </location>
</feature>
<dbReference type="OrthoDB" id="9978307at2"/>
<dbReference type="PATRIC" id="fig|1300222.3.peg.1147"/>
<comment type="caution">
    <text evidence="2">The sequence shown here is derived from an EMBL/GenBank/DDBJ whole genome shotgun (WGS) entry which is preliminary data.</text>
</comment>
<organism evidence="2 3">
    <name type="scientific">Brevibacillus borstelensis AK1</name>
    <dbReference type="NCBI Taxonomy" id="1300222"/>
    <lineage>
        <taxon>Bacteria</taxon>
        <taxon>Bacillati</taxon>
        <taxon>Bacillota</taxon>
        <taxon>Bacilli</taxon>
        <taxon>Bacillales</taxon>
        <taxon>Paenibacillaceae</taxon>
        <taxon>Brevibacillus</taxon>
    </lineage>
</organism>
<gene>
    <name evidence="2" type="ORF">I532_05590</name>
</gene>
<keyword evidence="1" id="KW-1133">Transmembrane helix</keyword>
<protein>
    <submittedName>
        <fullName evidence="2">Uncharacterized protein</fullName>
    </submittedName>
</protein>
<evidence type="ECO:0000313" key="3">
    <source>
        <dbReference type="Proteomes" id="UP000012081"/>
    </source>
</evidence>
<evidence type="ECO:0000256" key="1">
    <source>
        <dbReference type="SAM" id="Phobius"/>
    </source>
</evidence>
<dbReference type="STRING" id="1300222.I532_05590"/>
<reference evidence="2 3" key="1">
    <citation type="submission" date="2013-03" db="EMBL/GenBank/DDBJ databases">
        <title>Assembly of a new bacterial strain Brevibacillus borstelensis AK1.</title>
        <authorList>
            <person name="Rajan I."/>
            <person name="PoliReddy D."/>
            <person name="Sugumar T."/>
            <person name="Rathinam K."/>
            <person name="Alqarawi S."/>
            <person name="Khalil A.B."/>
            <person name="Sivakumar N."/>
        </authorList>
    </citation>
    <scope>NUCLEOTIDE SEQUENCE [LARGE SCALE GENOMIC DNA]</scope>
    <source>
        <strain evidence="2 3">AK1</strain>
    </source>
</reference>
<keyword evidence="1" id="KW-0472">Membrane</keyword>
<proteinExistence type="predicted"/>
<dbReference type="AlphaFoldDB" id="M8ED86"/>
<dbReference type="Proteomes" id="UP000012081">
    <property type="component" value="Unassembled WGS sequence"/>
</dbReference>
<keyword evidence="1" id="KW-0812">Transmembrane</keyword>
<name>M8ED86_9BACL</name>
<accession>M8ED86</accession>
<evidence type="ECO:0000313" key="2">
    <source>
        <dbReference type="EMBL" id="EMT53460.1"/>
    </source>
</evidence>
<keyword evidence="3" id="KW-1185">Reference proteome</keyword>
<dbReference type="GeneID" id="89499959"/>
<dbReference type="EMBL" id="APBN01000002">
    <property type="protein sequence ID" value="EMT53460.1"/>
    <property type="molecule type" value="Genomic_DNA"/>
</dbReference>
<dbReference type="RefSeq" id="WP_003386930.1">
    <property type="nucleotide sequence ID" value="NZ_APBN01000002.1"/>
</dbReference>
<feature type="transmembrane region" description="Helical" evidence="1">
    <location>
        <begin position="75"/>
        <end position="95"/>
    </location>
</feature>
<sequence>MLNNWWSAGGLLTGIAGSATALAISCQFIFGDAFRGLDFLLFLLILLPACFALITSFVPAPLILIAFVWSLPLSVYLWVASNVEWFALTCAVYLLSAVLKFKGSRVAF</sequence>